<dbReference type="GO" id="GO:0045892">
    <property type="term" value="P:negative regulation of DNA-templated transcription"/>
    <property type="evidence" value="ECO:0007669"/>
    <property type="project" value="UniProtKB-UniRule"/>
</dbReference>
<evidence type="ECO:0000313" key="8">
    <source>
        <dbReference type="EMBL" id="SHI02056.1"/>
    </source>
</evidence>
<keyword evidence="1 6" id="KW-0678">Repressor</keyword>
<organism evidence="8 9">
    <name type="scientific">Clostridium collagenovorans DSM 3089</name>
    <dbReference type="NCBI Taxonomy" id="1121306"/>
    <lineage>
        <taxon>Bacteria</taxon>
        <taxon>Bacillati</taxon>
        <taxon>Bacillota</taxon>
        <taxon>Clostridia</taxon>
        <taxon>Eubacteriales</taxon>
        <taxon>Clostridiaceae</taxon>
        <taxon>Clostridium</taxon>
    </lineage>
</organism>
<dbReference type="InterPro" id="IPR023120">
    <property type="entry name" value="WHTH_transcript_rep_HrcA_IDD"/>
</dbReference>
<sequence>MDDRKLKILEAIIKDYIQTGEPIGSRTIAKKYDLGVSPATIRNEMADLEDLGYIEQLHSSSGRIPSDLGYRLYVDKLMKRRNISAEDEILIKQKVFTSAIYEVENLIIEATKILSELTELACIVKTPSIRKAYIKQIQLVFIDPYNILTVIVTDTGVIKNNVIRVFSPVEESSINGLNVLINRRIVGLTIDEMDLEVINNLQRDLRGHDDIFNALIPALYESLKSTETSKVYTEGFTNIFNYPEYNNIDKAREFIQFINNEHNVDMLLSSREKEDGIAISIGAENYLAEARDCSVITATYSIHDRPLGVIGVVGPTRMQYDKVISILGKIVKELNINMEDIYKNK</sequence>
<evidence type="ECO:0000256" key="2">
    <source>
        <dbReference type="ARBA" id="ARBA00023015"/>
    </source>
</evidence>
<evidence type="ECO:0000259" key="7">
    <source>
        <dbReference type="Pfam" id="PF01628"/>
    </source>
</evidence>
<dbReference type="OrthoDB" id="9783139at2"/>
<evidence type="ECO:0000256" key="5">
    <source>
        <dbReference type="ARBA" id="ARBA00055319"/>
    </source>
</evidence>
<proteinExistence type="inferred from homology"/>
<comment type="function">
    <text evidence="5 6">Negative regulator of class I heat shock genes (grpE-dnaK-dnaJ and groELS operons). Prevents heat-shock induction of these operons.</text>
</comment>
<evidence type="ECO:0000256" key="6">
    <source>
        <dbReference type="HAMAP-Rule" id="MF_00081"/>
    </source>
</evidence>
<accession>A0A1M5XQM6</accession>
<dbReference type="InterPro" id="IPR021153">
    <property type="entry name" value="HrcA_C"/>
</dbReference>
<dbReference type="GO" id="GO:0003677">
    <property type="term" value="F:DNA binding"/>
    <property type="evidence" value="ECO:0007669"/>
    <property type="project" value="InterPro"/>
</dbReference>
<dbReference type="PANTHER" id="PTHR34824:SF1">
    <property type="entry name" value="HEAT-INDUCIBLE TRANSCRIPTION REPRESSOR HRCA"/>
    <property type="match status" value="1"/>
</dbReference>
<dbReference type="SUPFAM" id="SSF46785">
    <property type="entry name" value="Winged helix' DNA-binding domain"/>
    <property type="match status" value="1"/>
</dbReference>
<dbReference type="Proteomes" id="UP000184526">
    <property type="component" value="Unassembled WGS sequence"/>
</dbReference>
<dbReference type="InterPro" id="IPR036390">
    <property type="entry name" value="WH_DNA-bd_sf"/>
</dbReference>
<dbReference type="InterPro" id="IPR029016">
    <property type="entry name" value="GAF-like_dom_sf"/>
</dbReference>
<gene>
    <name evidence="6" type="primary">hrcA</name>
    <name evidence="8" type="ORF">SAMN02745196_02389</name>
</gene>
<dbReference type="EMBL" id="FQXP01000009">
    <property type="protein sequence ID" value="SHI02056.1"/>
    <property type="molecule type" value="Genomic_DNA"/>
</dbReference>
<dbReference type="Gene3D" id="3.30.450.40">
    <property type="match status" value="1"/>
</dbReference>
<dbReference type="Pfam" id="PF01628">
    <property type="entry name" value="HrcA"/>
    <property type="match status" value="1"/>
</dbReference>
<dbReference type="FunFam" id="1.10.10.10:FF:000049">
    <property type="entry name" value="Heat-inducible transcription repressor HrcA"/>
    <property type="match status" value="1"/>
</dbReference>
<dbReference type="NCBIfam" id="TIGR00331">
    <property type="entry name" value="hrcA"/>
    <property type="match status" value="1"/>
</dbReference>
<dbReference type="Gene3D" id="3.30.390.60">
    <property type="entry name" value="Heat-inducible transcription repressor hrca homolog, domain 3"/>
    <property type="match status" value="1"/>
</dbReference>
<dbReference type="InterPro" id="IPR002571">
    <property type="entry name" value="HrcA"/>
</dbReference>
<evidence type="ECO:0000313" key="9">
    <source>
        <dbReference type="Proteomes" id="UP000184526"/>
    </source>
</evidence>
<evidence type="ECO:0000256" key="4">
    <source>
        <dbReference type="ARBA" id="ARBA00023163"/>
    </source>
</evidence>
<protein>
    <recommendedName>
        <fullName evidence="6">Heat-inducible transcription repressor HrcA</fullName>
    </recommendedName>
</protein>
<dbReference type="RefSeq" id="WP_072832240.1">
    <property type="nucleotide sequence ID" value="NZ_FQXP01000009.1"/>
</dbReference>
<dbReference type="HAMAP" id="MF_00081">
    <property type="entry name" value="HrcA"/>
    <property type="match status" value="1"/>
</dbReference>
<dbReference type="PIRSF" id="PIRSF005485">
    <property type="entry name" value="HrcA"/>
    <property type="match status" value="1"/>
</dbReference>
<evidence type="ECO:0000256" key="1">
    <source>
        <dbReference type="ARBA" id="ARBA00022491"/>
    </source>
</evidence>
<keyword evidence="9" id="KW-1185">Reference proteome</keyword>
<dbReference type="InterPro" id="IPR036388">
    <property type="entry name" value="WH-like_DNA-bd_sf"/>
</dbReference>
<keyword evidence="2 6" id="KW-0805">Transcription regulation</keyword>
<dbReference type="AlphaFoldDB" id="A0A1M5XQM6"/>
<feature type="domain" description="Heat-inducible transcription repressor HrcA C-terminal" evidence="7">
    <location>
        <begin position="105"/>
        <end position="324"/>
    </location>
</feature>
<comment type="similarity">
    <text evidence="6">Belongs to the HrcA family.</text>
</comment>
<evidence type="ECO:0000256" key="3">
    <source>
        <dbReference type="ARBA" id="ARBA00023016"/>
    </source>
</evidence>
<keyword evidence="3 6" id="KW-0346">Stress response</keyword>
<name>A0A1M5XQM6_9CLOT</name>
<dbReference type="STRING" id="1121306.SAMN02745196_02389"/>
<reference evidence="8 9" key="1">
    <citation type="submission" date="2016-11" db="EMBL/GenBank/DDBJ databases">
        <authorList>
            <person name="Jaros S."/>
            <person name="Januszkiewicz K."/>
            <person name="Wedrychowicz H."/>
        </authorList>
    </citation>
    <scope>NUCLEOTIDE SEQUENCE [LARGE SCALE GENOMIC DNA]</scope>
    <source>
        <strain evidence="8 9">DSM 3089</strain>
    </source>
</reference>
<keyword evidence="4 6" id="KW-0804">Transcription</keyword>
<dbReference type="SUPFAM" id="SSF55781">
    <property type="entry name" value="GAF domain-like"/>
    <property type="match status" value="1"/>
</dbReference>
<dbReference type="Gene3D" id="1.10.10.10">
    <property type="entry name" value="Winged helix-like DNA-binding domain superfamily/Winged helix DNA-binding domain"/>
    <property type="match status" value="1"/>
</dbReference>
<dbReference type="PANTHER" id="PTHR34824">
    <property type="entry name" value="HEAT-INDUCIBLE TRANSCRIPTION REPRESSOR HRCA"/>
    <property type="match status" value="1"/>
</dbReference>